<dbReference type="AlphaFoldDB" id="A0A413E268"/>
<accession>A0A413E268</accession>
<dbReference type="Gene3D" id="2.60.40.1180">
    <property type="entry name" value="Golgi alpha-mannosidase II"/>
    <property type="match status" value="1"/>
</dbReference>
<evidence type="ECO:0000313" key="4">
    <source>
        <dbReference type="Proteomes" id="UP000284777"/>
    </source>
</evidence>
<evidence type="ECO:0000259" key="1">
    <source>
        <dbReference type="Pfam" id="PF18040"/>
    </source>
</evidence>
<protein>
    <submittedName>
        <fullName evidence="3">Beta-porphyranase A</fullName>
    </submittedName>
</protein>
<dbReference type="SUPFAM" id="SSF49785">
    <property type="entry name" value="Galactose-binding domain-like"/>
    <property type="match status" value="1"/>
</dbReference>
<comment type="caution">
    <text evidence="3">The sequence shown here is derived from an EMBL/GenBank/DDBJ whole genome shotgun (WGS) entry which is preliminary data.</text>
</comment>
<dbReference type="InterPro" id="IPR040527">
    <property type="entry name" value="Beta-sand_Porphyrn"/>
</dbReference>
<name>A0A413E268_BACSE</name>
<feature type="domain" description="Beta-porphyranase A C-terminal" evidence="1">
    <location>
        <begin position="505"/>
        <end position="597"/>
    </location>
</feature>
<proteinExistence type="predicted"/>
<evidence type="ECO:0000259" key="2">
    <source>
        <dbReference type="Pfam" id="PF18206"/>
    </source>
</evidence>
<dbReference type="Pfam" id="PF18206">
    <property type="entry name" value="Porphyrn_cat_1"/>
    <property type="match status" value="1"/>
</dbReference>
<organism evidence="3 4">
    <name type="scientific">Bacteroides stercoris</name>
    <dbReference type="NCBI Taxonomy" id="46506"/>
    <lineage>
        <taxon>Bacteria</taxon>
        <taxon>Pseudomonadati</taxon>
        <taxon>Bacteroidota</taxon>
        <taxon>Bacteroidia</taxon>
        <taxon>Bacteroidales</taxon>
        <taxon>Bacteroidaceae</taxon>
        <taxon>Bacteroides</taxon>
    </lineage>
</organism>
<dbReference type="CDD" id="cd21510">
    <property type="entry name" value="agarase_cat"/>
    <property type="match status" value="1"/>
</dbReference>
<dbReference type="Gene3D" id="2.60.120.260">
    <property type="entry name" value="Galactose-binding domain-like"/>
    <property type="match status" value="1"/>
</dbReference>
<sequence length="733" mass="81944">MNNSFTKYLLTGFFPLFIILPVLAGRETGNSIVTVDYYTKRYLGNVSSLDRSKYFNIHSIDDSDPDISSFLNNYDVGLGRSFWGPYSYAYSKTKEVGKYPQVKPYSGSISVKRYIATEHPNIQTIQGGIDIEAAGVWAAEYYSNSERVPEFFEPLNEPFVHADDVYFTIKGQAMRELMTDFYASIGKHIHNNPRLNGKMKVIGYAAAYPAWEDGNFNYWNTRMKMFIDRAGEYMDAFSVHLYDGINVTGTDSKRSGSNSEAVLDMIEAYTSIRFGSPKPLVCSEFGGIDNEFDDEFYRPLQSVRSVSSFNHFLFNLLERQDNLLIAIPFVSDKAEWHITAANNYSSYCAALFIPDNPQDLKNTEWKLNDKKYFFELWKNVKGDRVDITSNNPDIQVQAFKDGGRLYIALDNLDDTPQTVYLNNKNSWKDVSNVTKRSLYVNYNSGIEYSEQNIPSIPESVSIIPNQTIILVADVASAEYTNSIIRKKYYSSEYLKPISAGSSLSFPFTGIKSGSGRACLRMSIGRPVSASRKPVVKINGTAVSVPDNWKGYNQSNRSIFFGMIEVPFDIQLLRNGDNNVDVTFSDGGGHVSSMILQVEKYTVSTLQNGTFSDGLSAWQPLSKRGTVSVKTDNAGNNAACISGHAGLMQRVDMESGRTYRFLADVKTEGACKLKVLIQDMPSGTICEKEFSSPGNYKAVSFDFNSSGKKVGCAIVCEGLNDLAWIDNIVLLPQN</sequence>
<gene>
    <name evidence="3" type="ORF">DWV41_08925</name>
</gene>
<dbReference type="InterPro" id="IPR017853">
    <property type="entry name" value="GH"/>
</dbReference>
<dbReference type="Gene3D" id="3.20.20.80">
    <property type="entry name" value="Glycosidases"/>
    <property type="match status" value="1"/>
</dbReference>
<dbReference type="Gene3D" id="2.60.120.1200">
    <property type="match status" value="1"/>
</dbReference>
<dbReference type="Proteomes" id="UP000284777">
    <property type="component" value="Unassembled WGS sequence"/>
</dbReference>
<feature type="domain" description="Porphyranase beta-sandwich" evidence="2">
    <location>
        <begin position="393"/>
        <end position="495"/>
    </location>
</feature>
<dbReference type="InterPro" id="IPR041224">
    <property type="entry name" value="BPA_C"/>
</dbReference>
<dbReference type="SUPFAM" id="SSF51445">
    <property type="entry name" value="(Trans)glycosidases"/>
    <property type="match status" value="1"/>
</dbReference>
<dbReference type="Pfam" id="PF18040">
    <property type="entry name" value="BPA_C"/>
    <property type="match status" value="1"/>
</dbReference>
<dbReference type="InterPro" id="IPR008979">
    <property type="entry name" value="Galactose-bd-like_sf"/>
</dbReference>
<reference evidence="3 4" key="1">
    <citation type="submission" date="2018-08" db="EMBL/GenBank/DDBJ databases">
        <title>A genome reference for cultivated species of the human gut microbiota.</title>
        <authorList>
            <person name="Zou Y."/>
            <person name="Xue W."/>
            <person name="Luo G."/>
        </authorList>
    </citation>
    <scope>NUCLEOTIDE SEQUENCE [LARGE SCALE GENOMIC DNA]</scope>
    <source>
        <strain evidence="3 4">AF05-4</strain>
    </source>
</reference>
<dbReference type="EMBL" id="QSBD01000011">
    <property type="protein sequence ID" value="RGW97075.1"/>
    <property type="molecule type" value="Genomic_DNA"/>
</dbReference>
<evidence type="ECO:0000313" key="3">
    <source>
        <dbReference type="EMBL" id="RGW97075.1"/>
    </source>
</evidence>
<dbReference type="InterPro" id="IPR013780">
    <property type="entry name" value="Glyco_hydro_b"/>
</dbReference>